<proteinExistence type="predicted"/>
<comment type="caution">
    <text evidence="3">The sequence shown here is derived from an EMBL/GenBank/DDBJ whole genome shotgun (WGS) entry which is preliminary data.</text>
</comment>
<dbReference type="PANTHER" id="PTHR36507">
    <property type="entry name" value="BLL1555 PROTEIN"/>
    <property type="match status" value="1"/>
</dbReference>
<evidence type="ECO:0000256" key="1">
    <source>
        <dbReference type="SAM" id="MobiDB-lite"/>
    </source>
</evidence>
<gene>
    <name evidence="3" type="ORF">UY98_C0003G0010</name>
</gene>
<evidence type="ECO:0000313" key="4">
    <source>
        <dbReference type="Proteomes" id="UP000034789"/>
    </source>
</evidence>
<evidence type="ECO:0000313" key="3">
    <source>
        <dbReference type="EMBL" id="KKW47880.1"/>
    </source>
</evidence>
<feature type="transmembrane region" description="Helical" evidence="2">
    <location>
        <begin position="6"/>
        <end position="23"/>
    </location>
</feature>
<dbReference type="AlphaFoldDB" id="A0A0G1YXH5"/>
<evidence type="ECO:0000256" key="2">
    <source>
        <dbReference type="SAM" id="Phobius"/>
    </source>
</evidence>
<keyword evidence="2" id="KW-1133">Transmembrane helix</keyword>
<sequence length="163" mass="16978">MYMKNFIWALVVVVILGGGYLLLQNKAAPATQTDTTTPTSDTTNTNGSLGANVGVEVGINTPTVVTYSTAGFSPSEVTVKKGGTVTWTNTSGGDMWVASGPHPAHTGYSGTALAAHCPDTTGTALDQCANGSTYTFTFDKVGIWPYHNHSASTKFGKVIVVEQ</sequence>
<keyword evidence="2" id="KW-0812">Transmembrane</keyword>
<dbReference type="Gene3D" id="2.60.40.420">
    <property type="entry name" value="Cupredoxins - blue copper proteins"/>
    <property type="match status" value="1"/>
</dbReference>
<dbReference type="SUPFAM" id="SSF49503">
    <property type="entry name" value="Cupredoxins"/>
    <property type="match status" value="1"/>
</dbReference>
<keyword evidence="2" id="KW-0472">Membrane</keyword>
<accession>A0A0G1YXH5</accession>
<dbReference type="InterPro" id="IPR008972">
    <property type="entry name" value="Cupredoxin"/>
</dbReference>
<protein>
    <submittedName>
        <fullName evidence="3">Plastocyanin</fullName>
    </submittedName>
</protein>
<reference evidence="3 4" key="1">
    <citation type="journal article" date="2015" name="Nature">
        <title>rRNA introns, odd ribosomes, and small enigmatic genomes across a large radiation of phyla.</title>
        <authorList>
            <person name="Brown C.T."/>
            <person name="Hug L.A."/>
            <person name="Thomas B.C."/>
            <person name="Sharon I."/>
            <person name="Castelle C.J."/>
            <person name="Singh A."/>
            <person name="Wilkins M.J."/>
            <person name="Williams K.H."/>
            <person name="Banfield J.F."/>
        </authorList>
    </citation>
    <scope>NUCLEOTIDE SEQUENCE [LARGE SCALE GENOMIC DNA]</scope>
</reference>
<feature type="region of interest" description="Disordered" evidence="1">
    <location>
        <begin position="28"/>
        <end position="52"/>
    </location>
</feature>
<feature type="compositionally biased region" description="Low complexity" evidence="1">
    <location>
        <begin position="28"/>
        <end position="46"/>
    </location>
</feature>
<dbReference type="InterPro" id="IPR052721">
    <property type="entry name" value="ET_Amicyanin"/>
</dbReference>
<dbReference type="PANTHER" id="PTHR36507:SF1">
    <property type="entry name" value="BLL1555 PROTEIN"/>
    <property type="match status" value="1"/>
</dbReference>
<dbReference type="Proteomes" id="UP000034789">
    <property type="component" value="Unassembled WGS sequence"/>
</dbReference>
<name>A0A0G1YXH5_9BACT</name>
<dbReference type="EMBL" id="LCSD01000003">
    <property type="protein sequence ID" value="KKW47880.1"/>
    <property type="molecule type" value="Genomic_DNA"/>
</dbReference>
<organism evidence="3 4">
    <name type="scientific">Candidatus Kaiserbacteria bacterium GW2011_GWA2_58_9</name>
    <dbReference type="NCBI Taxonomy" id="1618672"/>
    <lineage>
        <taxon>Bacteria</taxon>
        <taxon>Candidatus Kaiseribacteriota</taxon>
    </lineage>
</organism>